<feature type="compositionally biased region" description="Low complexity" evidence="1">
    <location>
        <begin position="472"/>
        <end position="489"/>
    </location>
</feature>
<feature type="region of interest" description="Disordered" evidence="1">
    <location>
        <begin position="623"/>
        <end position="642"/>
    </location>
</feature>
<reference evidence="2" key="1">
    <citation type="submission" date="2021-02" db="EMBL/GenBank/DDBJ databases">
        <authorList>
            <person name="Dougan E. K."/>
            <person name="Rhodes N."/>
            <person name="Thang M."/>
            <person name="Chan C."/>
        </authorList>
    </citation>
    <scope>NUCLEOTIDE SEQUENCE</scope>
</reference>
<protein>
    <submittedName>
        <fullName evidence="2">Uncharacterized protein</fullName>
    </submittedName>
</protein>
<feature type="region of interest" description="Disordered" evidence="1">
    <location>
        <begin position="449"/>
        <end position="500"/>
    </location>
</feature>
<evidence type="ECO:0000313" key="2">
    <source>
        <dbReference type="EMBL" id="CAE7222605.1"/>
    </source>
</evidence>
<dbReference type="AlphaFoldDB" id="A0A812K2W8"/>
<accession>A0A812K2W8</accession>
<dbReference type="Proteomes" id="UP000649617">
    <property type="component" value="Unassembled WGS sequence"/>
</dbReference>
<dbReference type="OrthoDB" id="420603at2759"/>
<feature type="compositionally biased region" description="Polar residues" evidence="1">
    <location>
        <begin position="449"/>
        <end position="460"/>
    </location>
</feature>
<sequence>MAAPAFVRYNRDGKIVDIDEFQVAIAILAGDTQALSREAQSRHLFELCMAFGRQSTAAALLTHGVPGCRLEVWHLGPYAGKADSQAIDVSCMCGSSWRTCYFCCWGWAEYSGEYMVDWGAELADAIACAHEAVEQPVAHAVLPALRSGEPLDNLVVSAEAMARLLDMAILTGDVDLAQKCAQSCALRPLRRWRSQDLFPVDQSRPMIALEPAVMTAAILSGMRLQRLNIGMLDWWGELDECIVPLREATALCGDMHLWQSLARKLPAARKPWIPRLLDSGLLLCTPGEPHFWNWELCMNRLKTTALANMALGQFVIDDPYGYFRHRCRACGAEVLSFTPENAHSDRYSLLDIAVSGGQSACAELLASRGAAYALKKWTRQACLPDKRCDRCGEVALAAVANAPLPEPGTWLLRWDWECIKRCSPGAMGRRPQIACVLEGLEEELLQSARNVQEQSASPVQEQEEERAVDVGQAQPSEPAEAQVAQAAPDVETEGQDAEHMKPTDDLLTAVRNSRDETVPLSSDGVLCFRLTRKANAPHVNELLFNIEGPLAELHRRVLEAGCEVAPEWSPVKALFVPLTQAQLLELTADGNPGNVELGKEHILALQSDAPLLRQAIRSLRKKNRPRLRPSVHGDDDEEDEDEAVIEVEVSGLRTDSSVGFPTYEA</sequence>
<evidence type="ECO:0000256" key="1">
    <source>
        <dbReference type="SAM" id="MobiDB-lite"/>
    </source>
</evidence>
<dbReference type="EMBL" id="CAJNIZ010003450">
    <property type="protein sequence ID" value="CAE7222605.1"/>
    <property type="molecule type" value="Genomic_DNA"/>
</dbReference>
<proteinExistence type="predicted"/>
<comment type="caution">
    <text evidence="2">The sequence shown here is derived from an EMBL/GenBank/DDBJ whole genome shotgun (WGS) entry which is preliminary data.</text>
</comment>
<gene>
    <name evidence="2" type="ORF">SPIL2461_LOCUS2998</name>
</gene>
<name>A0A812K2W8_SYMPI</name>
<keyword evidence="3" id="KW-1185">Reference proteome</keyword>
<organism evidence="2 3">
    <name type="scientific">Symbiodinium pilosum</name>
    <name type="common">Dinoflagellate</name>
    <dbReference type="NCBI Taxonomy" id="2952"/>
    <lineage>
        <taxon>Eukaryota</taxon>
        <taxon>Sar</taxon>
        <taxon>Alveolata</taxon>
        <taxon>Dinophyceae</taxon>
        <taxon>Suessiales</taxon>
        <taxon>Symbiodiniaceae</taxon>
        <taxon>Symbiodinium</taxon>
    </lineage>
</organism>
<evidence type="ECO:0000313" key="3">
    <source>
        <dbReference type="Proteomes" id="UP000649617"/>
    </source>
</evidence>